<reference evidence="3" key="1">
    <citation type="journal article" date="2019" name="Int. J. Syst. Evol. Microbiol.">
        <title>The Global Catalogue of Microorganisms (GCM) 10K type strain sequencing project: providing services to taxonomists for standard genome sequencing and annotation.</title>
        <authorList>
            <consortium name="The Broad Institute Genomics Platform"/>
            <consortium name="The Broad Institute Genome Sequencing Center for Infectious Disease"/>
            <person name="Wu L."/>
            <person name="Ma J."/>
        </authorList>
    </citation>
    <scope>NUCLEOTIDE SEQUENCE [LARGE SCALE GENOMIC DNA]</scope>
    <source>
        <strain evidence="3">JCM 18410</strain>
    </source>
</reference>
<comment type="caution">
    <text evidence="2">The sequence shown here is derived from an EMBL/GenBank/DDBJ whole genome shotgun (WGS) entry which is preliminary data.</text>
</comment>
<name>A0ABP9JUR5_9ACTN</name>
<feature type="region of interest" description="Disordered" evidence="1">
    <location>
        <begin position="20"/>
        <end position="48"/>
    </location>
</feature>
<accession>A0ABP9JUR5</accession>
<organism evidence="2 3">
    <name type="scientific">Streptomyces similanensis</name>
    <dbReference type="NCBI Taxonomy" id="1274988"/>
    <lineage>
        <taxon>Bacteria</taxon>
        <taxon>Bacillati</taxon>
        <taxon>Actinomycetota</taxon>
        <taxon>Actinomycetes</taxon>
        <taxon>Kitasatosporales</taxon>
        <taxon>Streptomycetaceae</taxon>
        <taxon>Streptomyces</taxon>
    </lineage>
</organism>
<evidence type="ECO:0000313" key="2">
    <source>
        <dbReference type="EMBL" id="GAA5043719.1"/>
    </source>
</evidence>
<evidence type="ECO:0000256" key="1">
    <source>
        <dbReference type="SAM" id="MobiDB-lite"/>
    </source>
</evidence>
<sequence length="91" mass="9406">MVWRDAGGAAVAVSEGMRCLSSSKPGSVGPGAWDQTRHAGRPTASMMNSPDRRAVAIPWTGALLRLDADLPLSGHDDTRPASGTVADVYGS</sequence>
<dbReference type="Proteomes" id="UP001500124">
    <property type="component" value="Unassembled WGS sequence"/>
</dbReference>
<feature type="region of interest" description="Disordered" evidence="1">
    <location>
        <begin position="70"/>
        <end position="91"/>
    </location>
</feature>
<protein>
    <submittedName>
        <fullName evidence="2">Uncharacterized protein</fullName>
    </submittedName>
</protein>
<proteinExistence type="predicted"/>
<gene>
    <name evidence="2" type="ORF">GCM10023336_05560</name>
</gene>
<dbReference type="EMBL" id="BAABKC010000007">
    <property type="protein sequence ID" value="GAA5043719.1"/>
    <property type="molecule type" value="Genomic_DNA"/>
</dbReference>
<evidence type="ECO:0000313" key="3">
    <source>
        <dbReference type="Proteomes" id="UP001500124"/>
    </source>
</evidence>
<keyword evidence="3" id="KW-1185">Reference proteome</keyword>